<sequence length="362" mass="39955">MKRRIKWIVLVLIIIAAGYFLYSKMYKPEAQLEPVEPPQAITFEVTQETITNSIQVKGNSNYEKETLVYAPYASKVTKWKVENGGQVKKGDLLFTLDQEALKNEIATQEATIRKAKLEAELNAFVSQQDEENAALGATEAERIKALTAQEATRLGDELNQVNAEIQARELTEKKAKLKTALYYAPATGIFLFDSASEIPQTVTDNQYIGKIVDMNKLEFIALVGEQDVFRIKTGMKVDVKMTAIKDLKLSGEVTKVAKFAKTASGQNATASSVPQFEVVITLQPDEHLIGGLSLNGEIETVRKENATVVSSIAVMHEGDLSYVMLDKGDGQYERKDIEVGLETTDKTEVLSGLKVGDIVVLQ</sequence>
<organism evidence="4 5">
    <name type="scientific">Paenibacillus odorifer</name>
    <dbReference type="NCBI Taxonomy" id="189426"/>
    <lineage>
        <taxon>Bacteria</taxon>
        <taxon>Bacillati</taxon>
        <taxon>Bacillota</taxon>
        <taxon>Bacilli</taxon>
        <taxon>Bacillales</taxon>
        <taxon>Paenibacillaceae</taxon>
        <taxon>Paenibacillus</taxon>
    </lineage>
</organism>
<evidence type="ECO:0000256" key="2">
    <source>
        <dbReference type="SAM" id="Phobius"/>
    </source>
</evidence>
<dbReference type="InterPro" id="IPR006143">
    <property type="entry name" value="RND_pump_MFP"/>
</dbReference>
<evidence type="ECO:0000313" key="5">
    <source>
        <dbReference type="Proteomes" id="UP000249163"/>
    </source>
</evidence>
<feature type="transmembrane region" description="Helical" evidence="2">
    <location>
        <begin position="7"/>
        <end position="22"/>
    </location>
</feature>
<dbReference type="PANTHER" id="PTHR30469:SF33">
    <property type="entry name" value="SLR1207 PROTEIN"/>
    <property type="match status" value="1"/>
</dbReference>
<dbReference type="AlphaFoldDB" id="A0AAD0KI02"/>
<dbReference type="Proteomes" id="UP000249163">
    <property type="component" value="Chromosome"/>
</dbReference>
<comment type="similarity">
    <text evidence="1">Belongs to the membrane fusion protein (MFP) (TC 8.A.1) family.</text>
</comment>
<evidence type="ECO:0000313" key="4">
    <source>
        <dbReference type="EMBL" id="AWV33594.1"/>
    </source>
</evidence>
<feature type="domain" description="YknX-like beta-barrel" evidence="3">
    <location>
        <begin position="221"/>
        <end position="295"/>
    </location>
</feature>
<dbReference type="Gene3D" id="2.40.50.100">
    <property type="match status" value="1"/>
</dbReference>
<dbReference type="PANTHER" id="PTHR30469">
    <property type="entry name" value="MULTIDRUG RESISTANCE PROTEIN MDTA"/>
    <property type="match status" value="1"/>
</dbReference>
<dbReference type="Pfam" id="PF25990">
    <property type="entry name" value="Beta-barrel_YknX"/>
    <property type="match status" value="1"/>
</dbReference>
<dbReference type="NCBIfam" id="TIGR01730">
    <property type="entry name" value="RND_mfp"/>
    <property type="match status" value="1"/>
</dbReference>
<keyword evidence="2" id="KW-0812">Transmembrane</keyword>
<dbReference type="SUPFAM" id="SSF111369">
    <property type="entry name" value="HlyD-like secretion proteins"/>
    <property type="match status" value="1"/>
</dbReference>
<dbReference type="InterPro" id="IPR058636">
    <property type="entry name" value="Beta-barrel_YknX"/>
</dbReference>
<dbReference type="Gene3D" id="2.40.420.20">
    <property type="match status" value="1"/>
</dbReference>
<protein>
    <submittedName>
        <fullName evidence="4">Efflux transporter periplasmic adaptor subunit</fullName>
    </submittedName>
</protein>
<keyword evidence="2" id="KW-1133">Transmembrane helix</keyword>
<keyword evidence="2" id="KW-0472">Membrane</keyword>
<dbReference type="EMBL" id="CP021965">
    <property type="protein sequence ID" value="AWV33594.1"/>
    <property type="molecule type" value="Genomic_DNA"/>
</dbReference>
<evidence type="ECO:0000256" key="1">
    <source>
        <dbReference type="ARBA" id="ARBA00009477"/>
    </source>
</evidence>
<reference evidence="4 5" key="1">
    <citation type="submission" date="2017-06" db="EMBL/GenBank/DDBJ databases">
        <title>Complete genome sequence of Paenibacillus odorifer CBA7130.</title>
        <authorList>
            <person name="Nam Y.-D."/>
            <person name="Kang J."/>
            <person name="Chung W.-H."/>
        </authorList>
    </citation>
    <scope>NUCLEOTIDE SEQUENCE [LARGE SCALE GENOMIC DNA]</scope>
    <source>
        <strain evidence="4 5">CBA7130</strain>
    </source>
</reference>
<dbReference type="GO" id="GO:0015562">
    <property type="term" value="F:efflux transmembrane transporter activity"/>
    <property type="evidence" value="ECO:0007669"/>
    <property type="project" value="TreeGrafter"/>
</dbReference>
<accession>A0AAD0KI02</accession>
<name>A0AAD0KI02_9BACL</name>
<dbReference type="RefSeq" id="WP_111503917.1">
    <property type="nucleotide sequence ID" value="NZ_CP021965.1"/>
</dbReference>
<dbReference type="Gene3D" id="2.40.30.170">
    <property type="match status" value="1"/>
</dbReference>
<proteinExistence type="inferred from homology"/>
<gene>
    <name evidence="4" type="ORF">CD191_13785</name>
</gene>
<dbReference type="GO" id="GO:1990281">
    <property type="term" value="C:efflux pump complex"/>
    <property type="evidence" value="ECO:0007669"/>
    <property type="project" value="TreeGrafter"/>
</dbReference>
<evidence type="ECO:0000259" key="3">
    <source>
        <dbReference type="Pfam" id="PF25990"/>
    </source>
</evidence>